<feature type="compositionally biased region" description="Basic and acidic residues" evidence="1">
    <location>
        <begin position="14"/>
        <end position="24"/>
    </location>
</feature>
<proteinExistence type="predicted"/>
<gene>
    <name evidence="2" type="ORF">Tci_879090</name>
</gene>
<name>A0A699TD47_TANCI</name>
<reference evidence="2" key="1">
    <citation type="journal article" date="2019" name="Sci. Rep.">
        <title>Draft genome of Tanacetum cinerariifolium, the natural source of mosquito coil.</title>
        <authorList>
            <person name="Yamashiro T."/>
            <person name="Shiraishi A."/>
            <person name="Satake H."/>
            <person name="Nakayama K."/>
        </authorList>
    </citation>
    <scope>NUCLEOTIDE SEQUENCE</scope>
</reference>
<dbReference type="EMBL" id="BKCJ011229440">
    <property type="protein sequence ID" value="GFD07121.1"/>
    <property type="molecule type" value="Genomic_DNA"/>
</dbReference>
<feature type="non-terminal residue" evidence="2">
    <location>
        <position position="51"/>
    </location>
</feature>
<feature type="region of interest" description="Disordered" evidence="1">
    <location>
        <begin position="12"/>
        <end position="33"/>
    </location>
</feature>
<sequence length="51" mass="5607">MINEGVNTALAARDATRNGDDIHTSRTGARRPVQAARECSYSEFLKCKPLD</sequence>
<accession>A0A699TD47</accession>
<comment type="caution">
    <text evidence="2">The sequence shown here is derived from an EMBL/GenBank/DDBJ whole genome shotgun (WGS) entry which is preliminary data.</text>
</comment>
<dbReference type="AlphaFoldDB" id="A0A699TD47"/>
<evidence type="ECO:0000313" key="2">
    <source>
        <dbReference type="EMBL" id="GFD07121.1"/>
    </source>
</evidence>
<evidence type="ECO:0000256" key="1">
    <source>
        <dbReference type="SAM" id="MobiDB-lite"/>
    </source>
</evidence>
<organism evidence="2">
    <name type="scientific">Tanacetum cinerariifolium</name>
    <name type="common">Dalmatian daisy</name>
    <name type="synonym">Chrysanthemum cinerariifolium</name>
    <dbReference type="NCBI Taxonomy" id="118510"/>
    <lineage>
        <taxon>Eukaryota</taxon>
        <taxon>Viridiplantae</taxon>
        <taxon>Streptophyta</taxon>
        <taxon>Embryophyta</taxon>
        <taxon>Tracheophyta</taxon>
        <taxon>Spermatophyta</taxon>
        <taxon>Magnoliopsida</taxon>
        <taxon>eudicotyledons</taxon>
        <taxon>Gunneridae</taxon>
        <taxon>Pentapetalae</taxon>
        <taxon>asterids</taxon>
        <taxon>campanulids</taxon>
        <taxon>Asterales</taxon>
        <taxon>Asteraceae</taxon>
        <taxon>Asteroideae</taxon>
        <taxon>Anthemideae</taxon>
        <taxon>Anthemidinae</taxon>
        <taxon>Tanacetum</taxon>
    </lineage>
</organism>
<protein>
    <recommendedName>
        <fullName evidence="3">Reverse transcriptase domain-containing protein</fullName>
    </recommendedName>
</protein>
<evidence type="ECO:0008006" key="3">
    <source>
        <dbReference type="Google" id="ProtNLM"/>
    </source>
</evidence>